<feature type="transmembrane region" description="Helical" evidence="1">
    <location>
        <begin position="289"/>
        <end position="309"/>
    </location>
</feature>
<dbReference type="PANTHER" id="PTHR23028">
    <property type="entry name" value="ACETYLTRANSFERASE"/>
    <property type="match status" value="1"/>
</dbReference>
<evidence type="ECO:0000313" key="4">
    <source>
        <dbReference type="Proteomes" id="UP000706525"/>
    </source>
</evidence>
<comment type="caution">
    <text evidence="3">The sequence shown here is derived from an EMBL/GenBank/DDBJ whole genome shotgun (WGS) entry which is preliminary data.</text>
</comment>
<dbReference type="PANTHER" id="PTHR23028:SF53">
    <property type="entry name" value="ACYL_TRANSF_3 DOMAIN-CONTAINING PROTEIN"/>
    <property type="match status" value="1"/>
</dbReference>
<dbReference type="Proteomes" id="UP000706525">
    <property type="component" value="Unassembled WGS sequence"/>
</dbReference>
<reference evidence="3 4" key="1">
    <citation type="submission" date="2021-08" db="EMBL/GenBank/DDBJ databases">
        <authorList>
            <person name="Peeters C."/>
        </authorList>
    </citation>
    <scope>NUCLEOTIDE SEQUENCE [LARGE SCALE GENOMIC DNA]</scope>
    <source>
        <strain evidence="3 4">LMG 32289</strain>
    </source>
</reference>
<dbReference type="InterPro" id="IPR002656">
    <property type="entry name" value="Acyl_transf_3_dom"/>
</dbReference>
<feature type="transmembrane region" description="Helical" evidence="1">
    <location>
        <begin position="321"/>
        <end position="340"/>
    </location>
</feature>
<feature type="transmembrane region" description="Helical" evidence="1">
    <location>
        <begin position="352"/>
        <end position="373"/>
    </location>
</feature>
<keyword evidence="1" id="KW-0472">Membrane</keyword>
<dbReference type="EMBL" id="CAJZAG010000003">
    <property type="protein sequence ID" value="CAG9169641.1"/>
    <property type="molecule type" value="Genomic_DNA"/>
</dbReference>
<keyword evidence="4" id="KW-1185">Reference proteome</keyword>
<evidence type="ECO:0000259" key="2">
    <source>
        <dbReference type="Pfam" id="PF01757"/>
    </source>
</evidence>
<keyword evidence="1" id="KW-1133">Transmembrane helix</keyword>
<feature type="transmembrane region" description="Helical" evidence="1">
    <location>
        <begin position="119"/>
        <end position="139"/>
    </location>
</feature>
<feature type="transmembrane region" description="Helical" evidence="1">
    <location>
        <begin position="266"/>
        <end position="283"/>
    </location>
</feature>
<proteinExistence type="predicted"/>
<dbReference type="InterPro" id="IPR050879">
    <property type="entry name" value="Acyltransferase_3"/>
</dbReference>
<name>A0ABM8WQH6_9BURK</name>
<keyword evidence="1" id="KW-0812">Transmembrane</keyword>
<accession>A0ABM8WQH6</accession>
<gene>
    <name evidence="3" type="ORF">LMG32289_01772</name>
</gene>
<feature type="domain" description="Acyltransferase 3" evidence="2">
    <location>
        <begin position="41"/>
        <end position="365"/>
    </location>
</feature>
<protein>
    <recommendedName>
        <fullName evidence="2">Acyltransferase 3 domain-containing protein</fullName>
    </recommendedName>
</protein>
<sequence>MPIYSPWLVLLIFGTALLFLTPQRIWAFVDTPAAGSHTRYVSLDGLRGFLALAVVIHHTAVTYGYLRTGQWVVPPSDFYTMLGQAGVAVFFMITAFLFWGRLLDSHSRIEWLGLYCNRFFRITPLYLVAILFMFAVVAYRTDFELRVPIRDLVSQLFRWLLPALVKADYAPPINGVEKPWIAIAGVTWTLYYEWMFYFCLPLLMIGARFRKPWAFLPALALIYFFAPSMFSGVEKFFLALFVFGMIAASLVRRYPQMLGDNPWKSLLAIALLAVLLSTSHTAYRWGPVLLLFGIFLLVSSGASLFGLLHLRGAIRMGTISYGIYILQGPVLTVLFAPGVLGEQVMRSQPVYWLAAVGNGLALIVVAAIAHRLIEQPGIELGKRITARLQAMTRQMSATQAT</sequence>
<evidence type="ECO:0000313" key="3">
    <source>
        <dbReference type="EMBL" id="CAG9169641.1"/>
    </source>
</evidence>
<dbReference type="RefSeq" id="WP_223985037.1">
    <property type="nucleotide sequence ID" value="NZ_CAJZAG010000003.1"/>
</dbReference>
<feature type="transmembrane region" description="Helical" evidence="1">
    <location>
        <begin position="46"/>
        <end position="66"/>
    </location>
</feature>
<dbReference type="Pfam" id="PF01757">
    <property type="entry name" value="Acyl_transf_3"/>
    <property type="match status" value="1"/>
</dbReference>
<evidence type="ECO:0000256" key="1">
    <source>
        <dbReference type="SAM" id="Phobius"/>
    </source>
</evidence>
<organism evidence="3 4">
    <name type="scientific">Cupriavidus pampae</name>
    <dbReference type="NCBI Taxonomy" id="659251"/>
    <lineage>
        <taxon>Bacteria</taxon>
        <taxon>Pseudomonadati</taxon>
        <taxon>Pseudomonadota</taxon>
        <taxon>Betaproteobacteria</taxon>
        <taxon>Burkholderiales</taxon>
        <taxon>Burkholderiaceae</taxon>
        <taxon>Cupriavidus</taxon>
    </lineage>
</organism>
<feature type="transmembrane region" description="Helical" evidence="1">
    <location>
        <begin position="78"/>
        <end position="99"/>
    </location>
</feature>